<dbReference type="AlphaFoldDB" id="A0A090I370"/>
<dbReference type="PROSITE" id="PS51186">
    <property type="entry name" value="GNAT"/>
    <property type="match status" value="1"/>
</dbReference>
<dbReference type="EMBL" id="LN515531">
    <property type="protein sequence ID" value="CEA13459.1"/>
    <property type="molecule type" value="Genomic_DNA"/>
</dbReference>
<name>A0A090I370_METFO</name>
<evidence type="ECO:0000259" key="1">
    <source>
        <dbReference type="PROSITE" id="PS51186"/>
    </source>
</evidence>
<dbReference type="RefSeq" id="WP_052659964.1">
    <property type="nucleotide sequence ID" value="NZ_JARVXG010000056.1"/>
</dbReference>
<sequence>MIELRKTTMEDRKRAYEWLYHSDFSDFLNKLPGVKEEEIPSYSEFTADYEDYFFNGSHPEKGRCYVIVCTNNGKEEDIGIISYTSFHLRDKITEFDIWLKGNHYTGHGFGTKAIQILTSIVKGLGYEKIIIRPSKYNKRAIKSYQKAGFIEEELKPEHYYLGEYIPQFSDGDYGPGEDVFMVLNLCFQKRQVLGN</sequence>
<accession>A0A090I370</accession>
<dbReference type="GO" id="GO:0016747">
    <property type="term" value="F:acyltransferase activity, transferring groups other than amino-acyl groups"/>
    <property type="evidence" value="ECO:0007669"/>
    <property type="project" value="InterPro"/>
</dbReference>
<organism evidence="2">
    <name type="scientific">Methanobacterium formicicum</name>
    <dbReference type="NCBI Taxonomy" id="2162"/>
    <lineage>
        <taxon>Archaea</taxon>
        <taxon>Methanobacteriati</taxon>
        <taxon>Methanobacteriota</taxon>
        <taxon>Methanomada group</taxon>
        <taxon>Methanobacteria</taxon>
        <taxon>Methanobacteriales</taxon>
        <taxon>Methanobacteriaceae</taxon>
        <taxon>Methanobacterium</taxon>
    </lineage>
</organism>
<dbReference type="PANTHER" id="PTHR43415:SF3">
    <property type="entry name" value="GNAT-FAMILY ACETYLTRANSFERASE"/>
    <property type="match status" value="1"/>
</dbReference>
<dbReference type="Pfam" id="PF13302">
    <property type="entry name" value="Acetyltransf_3"/>
    <property type="match status" value="1"/>
</dbReference>
<dbReference type="PANTHER" id="PTHR43415">
    <property type="entry name" value="SPERMIDINE N(1)-ACETYLTRANSFERASE"/>
    <property type="match status" value="1"/>
</dbReference>
<protein>
    <recommendedName>
        <fullName evidence="1">N-acetyltransferase domain-containing protein</fullName>
    </recommendedName>
</protein>
<dbReference type="SUPFAM" id="SSF55729">
    <property type="entry name" value="Acyl-CoA N-acyltransferases (Nat)"/>
    <property type="match status" value="1"/>
</dbReference>
<dbReference type="InterPro" id="IPR016181">
    <property type="entry name" value="Acyl_CoA_acyltransferase"/>
</dbReference>
<evidence type="ECO:0000313" key="2">
    <source>
        <dbReference type="EMBL" id="CEA13459.1"/>
    </source>
</evidence>
<dbReference type="Gene3D" id="3.40.630.30">
    <property type="match status" value="1"/>
</dbReference>
<feature type="domain" description="N-acetyltransferase" evidence="1">
    <location>
        <begin position="2"/>
        <end position="166"/>
    </location>
</feature>
<proteinExistence type="predicted"/>
<dbReference type="PATRIC" id="fig|2162.9.peg.1146"/>
<reference evidence="2" key="1">
    <citation type="submission" date="2014-08" db="EMBL/GenBank/DDBJ databases">
        <authorList>
            <person name="Wibberg D."/>
        </authorList>
    </citation>
    <scope>NUCLEOTIDE SEQUENCE</scope>
</reference>
<dbReference type="KEGG" id="mfi:DSM1535_1119"/>
<dbReference type="InterPro" id="IPR000182">
    <property type="entry name" value="GNAT_dom"/>
</dbReference>
<gene>
    <name evidence="2" type="ORF">DSM1535_1119</name>
</gene>